<sequence length="66" mass="7434">MSRPRAVENKKPTKVGVCNATHAVLGCEDEGDEEGNRIGYGQTIYAHEDDDVLCQQKNMQLKRRET</sequence>
<reference evidence="2" key="1">
    <citation type="submission" date="2016-11" db="UniProtKB">
        <authorList>
            <consortium name="WormBaseParasite"/>
        </authorList>
    </citation>
    <scope>IDENTIFICATION</scope>
</reference>
<keyword evidence="1" id="KW-1185">Reference proteome</keyword>
<evidence type="ECO:0000313" key="1">
    <source>
        <dbReference type="Proteomes" id="UP000095287"/>
    </source>
</evidence>
<protein>
    <submittedName>
        <fullName evidence="2">Uncharacterized protein</fullName>
    </submittedName>
</protein>
<dbReference type="WBParaSite" id="L893_g20672.t1">
    <property type="protein sequence ID" value="L893_g20672.t1"/>
    <property type="gene ID" value="L893_g20672"/>
</dbReference>
<proteinExistence type="predicted"/>
<accession>A0A1I7YWW7</accession>
<dbReference type="PROSITE" id="PS51257">
    <property type="entry name" value="PROKAR_LIPOPROTEIN"/>
    <property type="match status" value="1"/>
</dbReference>
<organism evidence="1 2">
    <name type="scientific">Steinernema glaseri</name>
    <dbReference type="NCBI Taxonomy" id="37863"/>
    <lineage>
        <taxon>Eukaryota</taxon>
        <taxon>Metazoa</taxon>
        <taxon>Ecdysozoa</taxon>
        <taxon>Nematoda</taxon>
        <taxon>Chromadorea</taxon>
        <taxon>Rhabditida</taxon>
        <taxon>Tylenchina</taxon>
        <taxon>Panagrolaimomorpha</taxon>
        <taxon>Strongyloidoidea</taxon>
        <taxon>Steinernematidae</taxon>
        <taxon>Steinernema</taxon>
    </lineage>
</organism>
<dbReference type="Proteomes" id="UP000095287">
    <property type="component" value="Unplaced"/>
</dbReference>
<dbReference type="AlphaFoldDB" id="A0A1I7YWW7"/>
<evidence type="ECO:0000313" key="2">
    <source>
        <dbReference type="WBParaSite" id="L893_g20672.t1"/>
    </source>
</evidence>
<name>A0A1I7YWW7_9BILA</name>